<dbReference type="InterPro" id="IPR011701">
    <property type="entry name" value="MFS"/>
</dbReference>
<sequence>MDVQMNPAATEAQSLPQPDPRRWLMLVVVFCAGFLDVLDNFIINVALPSIGRELHASFGELQLAVAGYTLAYAVLLVTGGRLGDLYGRKRLFVLGIGGFTLFSAGCGVAPTTSLLIISRILQGASAALMYPQVMSFIQVTFTPAERPRIFGYYAAIAGLASILGQVFGGFLLTANLFDTGWRSIFLVNVPIGLLVFPAALLVLRESKVAEARRLDYGGVGLLTLALFLCVCPLVMGESAGWPWWMLLCLLLSIPALIAFLLYEQKITRQGRTPLVSLLLFRRRRFSSGLVTITLSSGLFTAMLFLLTFYLQTLLHLTPLQAGLVFMVSSISFILASLISPAVSIRLGKRGLPVSAALVTLSYLLLVLAAQFLVPLWGIPPLLVALFASGFGMGLLGTPLLAKTLEDIKHDDAGVASGIYSTVQQTAGAFGVTILGLLDTFFTLSSGSPLHAFVLTMAVIMLLSCGLWLSVRPIK</sequence>
<keyword evidence="4 5" id="KW-0472">Membrane</keyword>
<dbReference type="RefSeq" id="WP_338249925.1">
    <property type="nucleotide sequence ID" value="NZ_BSRI01000001.1"/>
</dbReference>
<reference evidence="7 8" key="1">
    <citation type="submission" date="2023-02" db="EMBL/GenBank/DDBJ databases">
        <title>Dictyobacter halimunensis sp. nov., a new member of the class Ktedonobacteria from forest soil in a geothermal area.</title>
        <authorList>
            <person name="Rachmania M.K."/>
            <person name="Ningsih F."/>
            <person name="Sakai Y."/>
            <person name="Yabe S."/>
            <person name="Yokota A."/>
            <person name="Sjamsuridzal W."/>
        </authorList>
    </citation>
    <scope>NUCLEOTIDE SEQUENCE [LARGE SCALE GENOMIC DNA]</scope>
    <source>
        <strain evidence="7 8">S3.2.2.5</strain>
    </source>
</reference>
<feature type="transmembrane region" description="Helical" evidence="5">
    <location>
        <begin position="241"/>
        <end position="262"/>
    </location>
</feature>
<dbReference type="InterPro" id="IPR020846">
    <property type="entry name" value="MFS_dom"/>
</dbReference>
<dbReference type="SUPFAM" id="SSF103473">
    <property type="entry name" value="MFS general substrate transporter"/>
    <property type="match status" value="1"/>
</dbReference>
<evidence type="ECO:0000256" key="3">
    <source>
        <dbReference type="ARBA" id="ARBA00022989"/>
    </source>
</evidence>
<organism evidence="7 8">
    <name type="scientific">Dictyobacter halimunensis</name>
    <dbReference type="NCBI Taxonomy" id="3026934"/>
    <lineage>
        <taxon>Bacteria</taxon>
        <taxon>Bacillati</taxon>
        <taxon>Chloroflexota</taxon>
        <taxon>Ktedonobacteria</taxon>
        <taxon>Ktedonobacterales</taxon>
        <taxon>Dictyobacteraceae</taxon>
        <taxon>Dictyobacter</taxon>
    </lineage>
</organism>
<keyword evidence="8" id="KW-1185">Reference proteome</keyword>
<dbReference type="CDD" id="cd17321">
    <property type="entry name" value="MFS_MMR_MDR_like"/>
    <property type="match status" value="1"/>
</dbReference>
<comment type="subcellular location">
    <subcellularLocation>
        <location evidence="1">Cell membrane</location>
        <topology evidence="1">Multi-pass membrane protein</topology>
    </subcellularLocation>
</comment>
<feature type="transmembrane region" description="Helical" evidence="5">
    <location>
        <begin position="149"/>
        <end position="172"/>
    </location>
</feature>
<dbReference type="Gene3D" id="1.20.1720.10">
    <property type="entry name" value="Multidrug resistance protein D"/>
    <property type="match status" value="2"/>
</dbReference>
<feature type="transmembrane region" description="Helical" evidence="5">
    <location>
        <begin position="378"/>
        <end position="401"/>
    </location>
</feature>
<keyword evidence="3 5" id="KW-1133">Transmembrane helix</keyword>
<dbReference type="EMBL" id="BSRI01000001">
    <property type="protein sequence ID" value="GLV55516.1"/>
    <property type="molecule type" value="Genomic_DNA"/>
</dbReference>
<evidence type="ECO:0000256" key="5">
    <source>
        <dbReference type="SAM" id="Phobius"/>
    </source>
</evidence>
<feature type="transmembrane region" description="Helical" evidence="5">
    <location>
        <begin position="184"/>
        <end position="203"/>
    </location>
</feature>
<feature type="transmembrane region" description="Helical" evidence="5">
    <location>
        <begin position="449"/>
        <end position="470"/>
    </location>
</feature>
<name>A0ABQ6FMP1_9CHLR</name>
<feature type="transmembrane region" description="Helical" evidence="5">
    <location>
        <begin position="322"/>
        <end position="344"/>
    </location>
</feature>
<dbReference type="PRINTS" id="PR01036">
    <property type="entry name" value="TCRTETB"/>
</dbReference>
<feature type="domain" description="Major facilitator superfamily (MFS) profile" evidence="6">
    <location>
        <begin position="25"/>
        <end position="474"/>
    </location>
</feature>
<evidence type="ECO:0000259" key="6">
    <source>
        <dbReference type="PROSITE" id="PS50850"/>
    </source>
</evidence>
<keyword evidence="2 5" id="KW-0812">Transmembrane</keyword>
<feature type="transmembrane region" description="Helical" evidence="5">
    <location>
        <begin position="23"/>
        <end position="43"/>
    </location>
</feature>
<feature type="transmembrane region" description="Helical" evidence="5">
    <location>
        <begin position="351"/>
        <end position="372"/>
    </location>
</feature>
<evidence type="ECO:0000313" key="8">
    <source>
        <dbReference type="Proteomes" id="UP001344906"/>
    </source>
</evidence>
<dbReference type="PANTHER" id="PTHR42718">
    <property type="entry name" value="MAJOR FACILITATOR SUPERFAMILY MULTIDRUG TRANSPORTER MFSC"/>
    <property type="match status" value="1"/>
</dbReference>
<evidence type="ECO:0000256" key="1">
    <source>
        <dbReference type="ARBA" id="ARBA00004651"/>
    </source>
</evidence>
<evidence type="ECO:0000256" key="2">
    <source>
        <dbReference type="ARBA" id="ARBA00022692"/>
    </source>
</evidence>
<accession>A0ABQ6FMP1</accession>
<dbReference type="InterPro" id="IPR036259">
    <property type="entry name" value="MFS_trans_sf"/>
</dbReference>
<dbReference type="Proteomes" id="UP001344906">
    <property type="component" value="Unassembled WGS sequence"/>
</dbReference>
<feature type="transmembrane region" description="Helical" evidence="5">
    <location>
        <begin position="91"/>
        <end position="110"/>
    </location>
</feature>
<gene>
    <name evidence="7" type="ORF">KDH_23600</name>
</gene>
<dbReference type="PROSITE" id="PS50850">
    <property type="entry name" value="MFS"/>
    <property type="match status" value="1"/>
</dbReference>
<feature type="transmembrane region" description="Helical" evidence="5">
    <location>
        <begin position="215"/>
        <end position="235"/>
    </location>
</feature>
<dbReference type="Pfam" id="PF07690">
    <property type="entry name" value="MFS_1"/>
    <property type="match status" value="1"/>
</dbReference>
<dbReference type="PANTHER" id="PTHR42718:SF39">
    <property type="entry name" value="ACTINORHODIN TRANSPORTER-RELATED"/>
    <property type="match status" value="1"/>
</dbReference>
<feature type="transmembrane region" description="Helical" evidence="5">
    <location>
        <begin position="289"/>
        <end position="310"/>
    </location>
</feature>
<evidence type="ECO:0000313" key="7">
    <source>
        <dbReference type="EMBL" id="GLV55516.1"/>
    </source>
</evidence>
<proteinExistence type="predicted"/>
<feature type="transmembrane region" description="Helical" evidence="5">
    <location>
        <begin position="413"/>
        <end position="437"/>
    </location>
</feature>
<protein>
    <submittedName>
        <fullName evidence="7">MFS transporter</fullName>
    </submittedName>
</protein>
<feature type="transmembrane region" description="Helical" evidence="5">
    <location>
        <begin position="63"/>
        <end position="79"/>
    </location>
</feature>
<evidence type="ECO:0000256" key="4">
    <source>
        <dbReference type="ARBA" id="ARBA00023136"/>
    </source>
</evidence>
<comment type="caution">
    <text evidence="7">The sequence shown here is derived from an EMBL/GenBank/DDBJ whole genome shotgun (WGS) entry which is preliminary data.</text>
</comment>